<dbReference type="VEuPathDB" id="TrichDB:TRFO_30581"/>
<evidence type="ECO:0000313" key="3">
    <source>
        <dbReference type="Proteomes" id="UP000179807"/>
    </source>
</evidence>
<comment type="caution">
    <text evidence="2">The sequence shown here is derived from an EMBL/GenBank/DDBJ whole genome shotgun (WGS) entry which is preliminary data.</text>
</comment>
<reference evidence="2" key="1">
    <citation type="submission" date="2016-10" db="EMBL/GenBank/DDBJ databases">
        <authorList>
            <person name="Benchimol M."/>
            <person name="Almeida L.G."/>
            <person name="Vasconcelos A.T."/>
            <person name="Perreira-Neves A."/>
            <person name="Rosa I.A."/>
            <person name="Tasca T."/>
            <person name="Bogo M.R."/>
            <person name="de Souza W."/>
        </authorList>
    </citation>
    <scope>NUCLEOTIDE SEQUENCE [LARGE SCALE GENOMIC DNA]</scope>
    <source>
        <strain evidence="2">K</strain>
    </source>
</reference>
<accession>A0A1J4JXW4</accession>
<keyword evidence="3" id="KW-1185">Reference proteome</keyword>
<dbReference type="Proteomes" id="UP000179807">
    <property type="component" value="Unassembled WGS sequence"/>
</dbReference>
<protein>
    <submittedName>
        <fullName evidence="2">Uncharacterized protein</fullName>
    </submittedName>
</protein>
<sequence>MKAKNSKSKTTKKTSSTASKKSTVQIKDAEAVYKKNEIVCLNDIPNKFISSYSFSDCPLSSFADIHVFEQMKSFITKNALFYSFAGTNNIRCQIEQISFVGSPITKYPNYRLMVLLAFGTQLTKIDGKNVTSKEINLANNYISNKELVTFVKNGGIIRTANDFLPDELNKRLLQIKEIPEIVKISKIPNNLEFVPFYSKETLETEIKDKTNELAYTSFTAIEKATYDFQNDLRTIYSNLTDIFNRFEYLDFSQPVKHLFDRIEEQRHFLEDSIQKVKFIESPNTTLSGYLSVSEKLNTSLQNILINYNQTENNLKGFLELALDKYNAAKTEIAASELNEYSQDYLETLTNLCDILSNFVQKNNFSLDVAVSNIQHLQNIKESRRSPYIPIIHKIFGLVSEMSKISQHAETQKLYRKVVIMKKMPLYIHFEQINEQLAIIHSCEVSNSQVIDIISKIAKLCTIASNSKVYEHYTGYRKVQILVNKIEDCRNSLISKTFAFWKTNSSFIESLKTFNNISKKDESRWKESLNSSKEKIDQLTLFLENAKIHLDNKNTVTTYIIDRSYDNSLTVQHNTGLETMIDFTQKKIKNKEKRIEELKKLIEKHKSS</sequence>
<name>A0A1J4JXW4_9EUKA</name>
<dbReference type="RefSeq" id="XP_068355516.1">
    <property type="nucleotide sequence ID" value="XM_068507440.1"/>
</dbReference>
<keyword evidence="1" id="KW-0175">Coiled coil</keyword>
<dbReference type="AlphaFoldDB" id="A0A1J4JXW4"/>
<evidence type="ECO:0000256" key="1">
    <source>
        <dbReference type="SAM" id="Coils"/>
    </source>
</evidence>
<evidence type="ECO:0000313" key="2">
    <source>
        <dbReference type="EMBL" id="OHT02380.1"/>
    </source>
</evidence>
<dbReference type="GeneID" id="94842144"/>
<dbReference type="EMBL" id="MLAK01000870">
    <property type="protein sequence ID" value="OHT02380.1"/>
    <property type="molecule type" value="Genomic_DNA"/>
</dbReference>
<gene>
    <name evidence="2" type="ORF">TRFO_30581</name>
</gene>
<organism evidence="2 3">
    <name type="scientific">Tritrichomonas foetus</name>
    <dbReference type="NCBI Taxonomy" id="1144522"/>
    <lineage>
        <taxon>Eukaryota</taxon>
        <taxon>Metamonada</taxon>
        <taxon>Parabasalia</taxon>
        <taxon>Tritrichomonadida</taxon>
        <taxon>Tritrichomonadidae</taxon>
        <taxon>Tritrichomonas</taxon>
    </lineage>
</organism>
<feature type="coiled-coil region" evidence="1">
    <location>
        <begin position="580"/>
        <end position="607"/>
    </location>
</feature>
<proteinExistence type="predicted"/>